<organism evidence="3 4">
    <name type="scientific">Roseivirga misakiensis</name>
    <dbReference type="NCBI Taxonomy" id="1563681"/>
    <lineage>
        <taxon>Bacteria</taxon>
        <taxon>Pseudomonadati</taxon>
        <taxon>Bacteroidota</taxon>
        <taxon>Cytophagia</taxon>
        <taxon>Cytophagales</taxon>
        <taxon>Roseivirgaceae</taxon>
        <taxon>Roseivirga</taxon>
    </lineage>
</organism>
<dbReference type="AlphaFoldDB" id="A0A1E5T6X8"/>
<accession>A0A1E5T6X8</accession>
<dbReference type="EMBL" id="MDGQ01000003">
    <property type="protein sequence ID" value="OEK07057.1"/>
    <property type="molecule type" value="Genomic_DNA"/>
</dbReference>
<evidence type="ECO:0000256" key="1">
    <source>
        <dbReference type="SAM" id="Phobius"/>
    </source>
</evidence>
<evidence type="ECO:0000313" key="3">
    <source>
        <dbReference type="EMBL" id="OEK07057.1"/>
    </source>
</evidence>
<reference evidence="3 4" key="1">
    <citation type="submission" date="2016-08" db="EMBL/GenBank/DDBJ databases">
        <title>Draft genome of Fabibacter sp. strain SK-8.</title>
        <authorList>
            <person name="Wong S.-K."/>
            <person name="Hamasaki K."/>
            <person name="Yoshizawa S."/>
        </authorList>
    </citation>
    <scope>NUCLEOTIDE SEQUENCE [LARGE SCALE GENOMIC DNA]</scope>
    <source>
        <strain evidence="3 4">SK-8</strain>
    </source>
</reference>
<keyword evidence="4" id="KW-1185">Reference proteome</keyword>
<dbReference type="InterPro" id="IPR019734">
    <property type="entry name" value="TPR_rpt"/>
</dbReference>
<protein>
    <recommendedName>
        <fullName evidence="2">CHAT domain-containing protein</fullName>
    </recommendedName>
</protein>
<dbReference type="InterPro" id="IPR011990">
    <property type="entry name" value="TPR-like_helical_dom_sf"/>
</dbReference>
<dbReference type="Gene3D" id="1.25.40.10">
    <property type="entry name" value="Tetratricopeptide repeat domain"/>
    <property type="match status" value="3"/>
</dbReference>
<dbReference type="PANTHER" id="PTHR10098:SF108">
    <property type="entry name" value="TETRATRICOPEPTIDE REPEAT PROTEIN 28"/>
    <property type="match status" value="1"/>
</dbReference>
<comment type="caution">
    <text evidence="3">The sequence shown here is derived from an EMBL/GenBank/DDBJ whole genome shotgun (WGS) entry which is preliminary data.</text>
</comment>
<dbReference type="InterPro" id="IPR024983">
    <property type="entry name" value="CHAT_dom"/>
</dbReference>
<proteinExistence type="predicted"/>
<evidence type="ECO:0000259" key="2">
    <source>
        <dbReference type="Pfam" id="PF12770"/>
    </source>
</evidence>
<dbReference type="Pfam" id="PF12770">
    <property type="entry name" value="CHAT"/>
    <property type="match status" value="1"/>
</dbReference>
<gene>
    <name evidence="3" type="ORF">BFP71_05210</name>
</gene>
<evidence type="ECO:0000313" key="4">
    <source>
        <dbReference type="Proteomes" id="UP000095552"/>
    </source>
</evidence>
<dbReference type="PANTHER" id="PTHR10098">
    <property type="entry name" value="RAPSYN-RELATED"/>
    <property type="match status" value="1"/>
</dbReference>
<dbReference type="STRING" id="1563681.BFP71_05210"/>
<keyword evidence="1" id="KW-0472">Membrane</keyword>
<sequence length="1003" mass="114587">MVLFLLFFSPGNESQVQERRIKSKYDFGTPELSAAQKLYSAKRYEEALDAYQSILDKALKKPNWEEVVYTMEKKALTLRRLGQTTEMILVMDQAIKLAMNHLPKGHFLISKMYYTRGAMDHRLGNFYIARSYLDTALTYYNSSTSYDSAAYAKLIEYKFYAYQYSEGNQDTLLKALEELVRLEELAQKKNPEPDEMLIWLQSYPVIYIQKGDFEQALAYAIKGYKYAKENRRSVSPRYYAEAQYYLAQVLYYKKDFLRTIEIGNEAMPLVESIPRINMPEYYSFNNLMGIAYMAVGNPNEALPYLQKALEIPANVGSAFEKRNKRRFKAQVKINVGLCYKNLGEPAKGKKYLDESLNEMKSLVKLPSAELHSNYRYLGDFYFLNEDWSKALISYDSALRNGLVSYTTNLLSFPKGDNMEFSYRDLVVLTKKGASIEKVGLSKNQPLNHLDSAKNYVKKTSELLFDRRDDFLASEGKLFLSQNFKELYEIGIDISYEMYAQTGDKRHFEDALNFSKASKAILFLEQSQEFDLVNNNLVSQELKNLFFQSKSDVERLQAKFYELIDNSATSDSVIMVNEQLLQTREEREGLKDSIENFLSSFQDESSLEMIIDGKGDLSVDKGKAFIEFFYGDEHIYVLGKSKSDVSFERVEISNELTVALEEVVSAASSPPNVALHETQLNLFQEQSFLIYRKLLKATLDKFKPNLNHLILVPDEFLSRLPFGLLVEKKESQIVGFNELHYLIKSYSIQYQLSSELVNSDRAVSRVNDKILGIGYLDDGNVSTLGSLPGTEMEIERLEAMVPGKYLLGSEAVKSEFLRQARDYDVLHLAIHGRSDSTNNYQSTLIFNGDETENTMNTNDLYLASLKARLAVLSACESGLGVINKGEGTFSIARGFALVGVPSVVMSLWKVNDRITSDQMVEMYQGFVDDGQTINSALRQSKLNYLEKSDSYNAHPYYWAAFLQLGKDIKFKQTDRGPLPWIYIGLALLTSILLGSVFVKRKRAK</sequence>
<feature type="domain" description="CHAT" evidence="2">
    <location>
        <begin position="689"/>
        <end position="964"/>
    </location>
</feature>
<feature type="transmembrane region" description="Helical" evidence="1">
    <location>
        <begin position="979"/>
        <end position="997"/>
    </location>
</feature>
<name>A0A1E5T6X8_9BACT</name>
<dbReference type="SMART" id="SM00028">
    <property type="entry name" value="TPR"/>
    <property type="match status" value="5"/>
</dbReference>
<dbReference type="SUPFAM" id="SSF48452">
    <property type="entry name" value="TPR-like"/>
    <property type="match status" value="2"/>
</dbReference>
<keyword evidence="1" id="KW-0812">Transmembrane</keyword>
<keyword evidence="1" id="KW-1133">Transmembrane helix</keyword>
<dbReference type="Proteomes" id="UP000095552">
    <property type="component" value="Unassembled WGS sequence"/>
</dbReference>
<dbReference type="Pfam" id="PF13181">
    <property type="entry name" value="TPR_8"/>
    <property type="match status" value="1"/>
</dbReference>